<evidence type="ECO:0000313" key="9">
    <source>
        <dbReference type="Proteomes" id="UP000294466"/>
    </source>
</evidence>
<dbReference type="InterPro" id="IPR005793">
    <property type="entry name" value="Formyl_trans_C"/>
</dbReference>
<feature type="binding site" evidence="5">
    <location>
        <begin position="114"/>
        <end position="117"/>
    </location>
    <ligand>
        <name>(6S)-5,6,7,8-tetrahydrofolate</name>
        <dbReference type="ChEBI" id="CHEBI:57453"/>
    </ligand>
</feature>
<dbReference type="PANTHER" id="PTHR11138">
    <property type="entry name" value="METHIONYL-TRNA FORMYLTRANSFERASE"/>
    <property type="match status" value="1"/>
</dbReference>
<dbReference type="InterPro" id="IPR011034">
    <property type="entry name" value="Formyl_transferase-like_C_sf"/>
</dbReference>
<evidence type="ECO:0000256" key="2">
    <source>
        <dbReference type="ARBA" id="ARBA00012261"/>
    </source>
</evidence>
<dbReference type="Gene3D" id="3.40.50.12230">
    <property type="match status" value="1"/>
</dbReference>
<gene>
    <name evidence="5 8" type="primary">fmt</name>
    <name evidence="8" type="ORF">BUCISPPS3390_325</name>
</gene>
<dbReference type="CDD" id="cd08704">
    <property type="entry name" value="Met_tRNA_FMT_C"/>
    <property type="match status" value="1"/>
</dbReference>
<dbReference type="NCBIfam" id="TIGR00460">
    <property type="entry name" value="fmt"/>
    <property type="match status" value="1"/>
</dbReference>
<accession>A0A451CX64</accession>
<dbReference type="Pfam" id="PF02911">
    <property type="entry name" value="Formyl_trans_C"/>
    <property type="match status" value="1"/>
</dbReference>
<feature type="domain" description="Formyl transferase C-terminal" evidence="7">
    <location>
        <begin position="209"/>
        <end position="307"/>
    </location>
</feature>
<dbReference type="HAMAP" id="MF_00182">
    <property type="entry name" value="Formyl_trans"/>
    <property type="match status" value="1"/>
</dbReference>
<comment type="function">
    <text evidence="5">Attaches a formyl group to the free amino group of methionyl-tRNA(fMet). The formyl group appears to play a dual role in the initiator identity of N-formylmethionyl-tRNA by promoting its recognition by IF2 and preventing the misappropriation of this tRNA by the elongation apparatus.</text>
</comment>
<keyword evidence="4 5" id="KW-0648">Protein biosynthesis</keyword>
<evidence type="ECO:0000256" key="4">
    <source>
        <dbReference type="ARBA" id="ARBA00022917"/>
    </source>
</evidence>
<dbReference type="InterPro" id="IPR036477">
    <property type="entry name" value="Formyl_transf_N_sf"/>
</dbReference>
<dbReference type="EC" id="2.1.2.9" evidence="2 5"/>
<dbReference type="CDD" id="cd08646">
    <property type="entry name" value="FMT_core_Met-tRNA-FMT_N"/>
    <property type="match status" value="1"/>
</dbReference>
<evidence type="ECO:0000256" key="5">
    <source>
        <dbReference type="HAMAP-Rule" id="MF_00182"/>
    </source>
</evidence>
<evidence type="ECO:0000259" key="6">
    <source>
        <dbReference type="Pfam" id="PF00551"/>
    </source>
</evidence>
<dbReference type="OrthoDB" id="9802815at2"/>
<organism evidence="8 9">
    <name type="scientific">Buchnera aphidicola</name>
    <name type="common">Cinara cf. splendens/pseudotsugae 3390</name>
    <dbReference type="NCBI Taxonomy" id="2518980"/>
    <lineage>
        <taxon>Bacteria</taxon>
        <taxon>Pseudomonadati</taxon>
        <taxon>Pseudomonadota</taxon>
        <taxon>Gammaproteobacteria</taxon>
        <taxon>Enterobacterales</taxon>
        <taxon>Erwiniaceae</taxon>
        <taxon>Buchnera</taxon>
    </lineage>
</organism>
<dbReference type="InterPro" id="IPR041711">
    <property type="entry name" value="Met-tRNA-FMT_N"/>
</dbReference>
<evidence type="ECO:0000259" key="7">
    <source>
        <dbReference type="Pfam" id="PF02911"/>
    </source>
</evidence>
<evidence type="ECO:0000313" key="8">
    <source>
        <dbReference type="EMBL" id="VFP77892.1"/>
    </source>
</evidence>
<feature type="domain" description="Formyl transferase N-terminal" evidence="6">
    <location>
        <begin position="6"/>
        <end position="177"/>
    </location>
</feature>
<comment type="catalytic activity">
    <reaction evidence="5">
        <text>L-methionyl-tRNA(fMet) + (6R)-10-formyltetrahydrofolate = N-formyl-L-methionyl-tRNA(fMet) + (6S)-5,6,7,8-tetrahydrofolate + H(+)</text>
        <dbReference type="Rhea" id="RHEA:24380"/>
        <dbReference type="Rhea" id="RHEA-COMP:9952"/>
        <dbReference type="Rhea" id="RHEA-COMP:9953"/>
        <dbReference type="ChEBI" id="CHEBI:15378"/>
        <dbReference type="ChEBI" id="CHEBI:57453"/>
        <dbReference type="ChEBI" id="CHEBI:78530"/>
        <dbReference type="ChEBI" id="CHEBI:78844"/>
        <dbReference type="ChEBI" id="CHEBI:195366"/>
        <dbReference type="EC" id="2.1.2.9"/>
    </reaction>
</comment>
<dbReference type="AlphaFoldDB" id="A0A451CX64"/>
<dbReference type="SUPFAM" id="SSF50486">
    <property type="entry name" value="FMT C-terminal domain-like"/>
    <property type="match status" value="1"/>
</dbReference>
<sequence length="318" mass="36580">MLKKISRIIFAGSNNFSLAHLRSLFYSKYVIKAVLIKPDNLFCKKKDQRFSPIKKFAIRHNIPVLQTNNLHEKKFFIKISKIHADILIVSSYGLIIPSNILQLFYFGGINIHASLLPRWQGAAPIQWAILSGDSYTGVSVIKMNSSIDSGKIIYQLTCPIDQYDSTKTLSTKLIPISLQCMYQALNMLIYPQKRIEYLKKNIIQTNAPKIKKKDAKISWSLPVVHIDRLIRAFNPWPCCYFLINNNHVKIKKFSITSFKKKRFKNGEIINISKKGIKINTKCGVLRIEKIKIPGKKTLHIKDILNSSKKLFIQHEILP</sequence>
<dbReference type="GO" id="GO:0004479">
    <property type="term" value="F:methionyl-tRNA formyltransferase activity"/>
    <property type="evidence" value="ECO:0007669"/>
    <property type="project" value="UniProtKB-UniRule"/>
</dbReference>
<dbReference type="EMBL" id="LR217692">
    <property type="protein sequence ID" value="VFP77892.1"/>
    <property type="molecule type" value="Genomic_DNA"/>
</dbReference>
<reference evidence="8 9" key="1">
    <citation type="submission" date="2019-02" db="EMBL/GenBank/DDBJ databases">
        <authorList>
            <person name="Manzano-Marin A."/>
            <person name="Manzano-Marin A."/>
        </authorList>
    </citation>
    <scope>NUCLEOTIDE SEQUENCE [LARGE SCALE GENOMIC DNA]</scope>
    <source>
        <strain evidence="8 9">BuCisplendens/pseudotsugae</strain>
    </source>
</reference>
<dbReference type="PANTHER" id="PTHR11138:SF5">
    <property type="entry name" value="METHIONYL-TRNA FORMYLTRANSFERASE, MITOCHONDRIAL"/>
    <property type="match status" value="1"/>
</dbReference>
<dbReference type="Pfam" id="PF00551">
    <property type="entry name" value="Formyl_trans_N"/>
    <property type="match status" value="1"/>
</dbReference>
<dbReference type="InterPro" id="IPR002376">
    <property type="entry name" value="Formyl_transf_N"/>
</dbReference>
<dbReference type="Proteomes" id="UP000294466">
    <property type="component" value="Chromosome"/>
</dbReference>
<dbReference type="InterPro" id="IPR005794">
    <property type="entry name" value="Fmt"/>
</dbReference>
<protein>
    <recommendedName>
        <fullName evidence="2 5">Methionyl-tRNA formyltransferase</fullName>
        <ecNumber evidence="2 5">2.1.2.9</ecNumber>
    </recommendedName>
</protein>
<evidence type="ECO:0000256" key="1">
    <source>
        <dbReference type="ARBA" id="ARBA00010699"/>
    </source>
</evidence>
<keyword evidence="3 5" id="KW-0808">Transferase</keyword>
<dbReference type="SUPFAM" id="SSF53328">
    <property type="entry name" value="Formyltransferase"/>
    <property type="match status" value="1"/>
</dbReference>
<dbReference type="RefSeq" id="WP_154060906.1">
    <property type="nucleotide sequence ID" value="NZ_LR217692.1"/>
</dbReference>
<dbReference type="InterPro" id="IPR044135">
    <property type="entry name" value="Met-tRNA-FMT_C"/>
</dbReference>
<comment type="similarity">
    <text evidence="1 5">Belongs to the Fmt family.</text>
</comment>
<name>A0A451CX64_9GAMM</name>
<evidence type="ECO:0000256" key="3">
    <source>
        <dbReference type="ARBA" id="ARBA00022679"/>
    </source>
</evidence>
<proteinExistence type="inferred from homology"/>